<reference evidence="6 7" key="1">
    <citation type="submission" date="2022-03" db="EMBL/GenBank/DDBJ databases">
        <authorList>
            <person name="He Y."/>
        </authorList>
    </citation>
    <scope>NUCLEOTIDE SEQUENCE [LARGE SCALE GENOMIC DNA]</scope>
    <source>
        <strain evidence="6 7">TK19116</strain>
    </source>
</reference>
<organism evidence="6 7">
    <name type="scientific">Paracoccus albicereus</name>
    <dbReference type="NCBI Taxonomy" id="2922394"/>
    <lineage>
        <taxon>Bacteria</taxon>
        <taxon>Pseudomonadati</taxon>
        <taxon>Pseudomonadota</taxon>
        <taxon>Alphaproteobacteria</taxon>
        <taxon>Rhodobacterales</taxon>
        <taxon>Paracoccaceae</taxon>
        <taxon>Paracoccus</taxon>
    </lineage>
</organism>
<dbReference type="InterPro" id="IPR002781">
    <property type="entry name" value="TM_pro_TauE-like"/>
</dbReference>
<accession>A0ABT1MU18</accession>
<sequence>MLSAFIPPGLDAAVATALLGTSFAASFVTIAFGLGGGILLLSVMASLMPPAMLIPVHGLVQSGSNAGRAALMIRFVNWPNVGVFTVGTIIGASIGGLVAVNLQPAFVQIGVGLFVIWSVLSNPPAWLRRMPALTGAFSSFLTMFFGATGPFVATFVRSLGLDRHGFVATHATLMTVQHVAKSVVFGLVGIAFGPWLLFCAAMIGAGFLGTMAGRLVLNRISDQRFQWALNAILIMLSLRLIWQGMGALSGA</sequence>
<comment type="caution">
    <text evidence="6">The sequence shown here is derived from an EMBL/GenBank/DDBJ whole genome shotgun (WGS) entry which is preliminary data.</text>
</comment>
<keyword evidence="7" id="KW-1185">Reference proteome</keyword>
<dbReference type="EMBL" id="JAKZEU010000002">
    <property type="protein sequence ID" value="MCQ0970351.1"/>
    <property type="molecule type" value="Genomic_DNA"/>
</dbReference>
<evidence type="ECO:0000256" key="1">
    <source>
        <dbReference type="ARBA" id="ARBA00004141"/>
    </source>
</evidence>
<name>A0ABT1MU18_9RHOB</name>
<evidence type="ECO:0000313" key="6">
    <source>
        <dbReference type="EMBL" id="MCQ0970351.1"/>
    </source>
</evidence>
<evidence type="ECO:0000256" key="2">
    <source>
        <dbReference type="ARBA" id="ARBA00022692"/>
    </source>
</evidence>
<feature type="transmembrane region" description="Helical" evidence="5">
    <location>
        <begin position="12"/>
        <end position="32"/>
    </location>
</feature>
<feature type="transmembrane region" description="Helical" evidence="5">
    <location>
        <begin position="81"/>
        <end position="99"/>
    </location>
</feature>
<keyword evidence="4 5" id="KW-0472">Membrane</keyword>
<evidence type="ECO:0000256" key="5">
    <source>
        <dbReference type="RuleBase" id="RU363041"/>
    </source>
</evidence>
<evidence type="ECO:0000256" key="3">
    <source>
        <dbReference type="ARBA" id="ARBA00022989"/>
    </source>
</evidence>
<feature type="transmembrane region" description="Helical" evidence="5">
    <location>
        <begin position="132"/>
        <end position="156"/>
    </location>
</feature>
<feature type="transmembrane region" description="Helical" evidence="5">
    <location>
        <begin position="227"/>
        <end position="245"/>
    </location>
</feature>
<dbReference type="Pfam" id="PF01925">
    <property type="entry name" value="TauE"/>
    <property type="match status" value="1"/>
</dbReference>
<keyword evidence="2 5" id="KW-0812">Transmembrane</keyword>
<comment type="similarity">
    <text evidence="5">Belongs to the 4-toluene sulfonate uptake permease (TSUP) (TC 2.A.102) family.</text>
</comment>
<dbReference type="RefSeq" id="WP_255329327.1">
    <property type="nucleotide sequence ID" value="NZ_JAKZEU010000002.1"/>
</dbReference>
<proteinExistence type="inferred from homology"/>
<evidence type="ECO:0000313" key="7">
    <source>
        <dbReference type="Proteomes" id="UP001203945"/>
    </source>
</evidence>
<evidence type="ECO:0000256" key="4">
    <source>
        <dbReference type="ARBA" id="ARBA00023136"/>
    </source>
</evidence>
<feature type="transmembrane region" description="Helical" evidence="5">
    <location>
        <begin position="38"/>
        <end position="60"/>
    </location>
</feature>
<gene>
    <name evidence="6" type="ORF">MLD63_07930</name>
</gene>
<dbReference type="Proteomes" id="UP001203945">
    <property type="component" value="Unassembled WGS sequence"/>
</dbReference>
<protein>
    <recommendedName>
        <fullName evidence="5">Probable membrane transporter protein</fullName>
    </recommendedName>
</protein>
<comment type="subcellular location">
    <subcellularLocation>
        <location evidence="5">Cell membrane</location>
        <topology evidence="5">Multi-pass membrane protein</topology>
    </subcellularLocation>
    <subcellularLocation>
        <location evidence="1">Membrane</location>
        <topology evidence="1">Multi-pass membrane protein</topology>
    </subcellularLocation>
</comment>
<feature type="transmembrane region" description="Helical" evidence="5">
    <location>
        <begin position="105"/>
        <end position="120"/>
    </location>
</feature>
<keyword evidence="3 5" id="KW-1133">Transmembrane helix</keyword>
<feature type="transmembrane region" description="Helical" evidence="5">
    <location>
        <begin position="183"/>
        <end position="207"/>
    </location>
</feature>
<keyword evidence="5" id="KW-1003">Cell membrane</keyword>